<comment type="caution">
    <text evidence="2">The sequence shown here is derived from an EMBL/GenBank/DDBJ whole genome shotgun (WGS) entry which is preliminary data.</text>
</comment>
<gene>
    <name evidence="2" type="primary">gb11426</name>
    <name evidence="2" type="ORF">PR202_gb11426</name>
</gene>
<sequence>MLPPKSNRPKILGTRNSSRALDGGCRLQHVVLGPHGVERARPSRVEPVPRLPLPAPVQQANRAGVQAAAEPPVVVPAESVLVPPVVDGGDAAREDEQEGRERAELVDAEALLQLHPLLDLGRVPCPPPPGQVQHHDARVEVAGPAARERRLRQRGRGPEPRGEVGREVGPAVLGRRHRRVFPVERGGREGGHVVGEDDVGVEVDDAAHAGGERG</sequence>
<keyword evidence="3" id="KW-1185">Reference proteome</keyword>
<reference evidence="2" key="2">
    <citation type="submission" date="2021-12" db="EMBL/GenBank/DDBJ databases">
        <title>Resequencing data analysis of finger millet.</title>
        <authorList>
            <person name="Hatakeyama M."/>
            <person name="Aluri S."/>
            <person name="Balachadran M.T."/>
            <person name="Sivarajan S.R."/>
            <person name="Poveda L."/>
            <person name="Shimizu-Inatsugi R."/>
            <person name="Schlapbach R."/>
            <person name="Sreeman S.M."/>
            <person name="Shimizu K.K."/>
        </authorList>
    </citation>
    <scope>NUCLEOTIDE SEQUENCE</scope>
</reference>
<feature type="compositionally biased region" description="Basic and acidic residues" evidence="1">
    <location>
        <begin position="156"/>
        <end position="166"/>
    </location>
</feature>
<evidence type="ECO:0000313" key="3">
    <source>
        <dbReference type="Proteomes" id="UP001054889"/>
    </source>
</evidence>
<accession>A0AAV5ELY3</accession>
<feature type="compositionally biased region" description="Basic and acidic residues" evidence="1">
    <location>
        <begin position="181"/>
        <end position="195"/>
    </location>
</feature>
<proteinExistence type="predicted"/>
<organism evidence="2 3">
    <name type="scientific">Eleusine coracana subsp. coracana</name>
    <dbReference type="NCBI Taxonomy" id="191504"/>
    <lineage>
        <taxon>Eukaryota</taxon>
        <taxon>Viridiplantae</taxon>
        <taxon>Streptophyta</taxon>
        <taxon>Embryophyta</taxon>
        <taxon>Tracheophyta</taxon>
        <taxon>Spermatophyta</taxon>
        <taxon>Magnoliopsida</taxon>
        <taxon>Liliopsida</taxon>
        <taxon>Poales</taxon>
        <taxon>Poaceae</taxon>
        <taxon>PACMAD clade</taxon>
        <taxon>Chloridoideae</taxon>
        <taxon>Cynodonteae</taxon>
        <taxon>Eleusininae</taxon>
        <taxon>Eleusine</taxon>
    </lineage>
</organism>
<reference evidence="2" key="1">
    <citation type="journal article" date="2018" name="DNA Res.">
        <title>Multiple hybrid de novo genome assembly of finger millet, an orphan allotetraploid crop.</title>
        <authorList>
            <person name="Hatakeyama M."/>
            <person name="Aluri S."/>
            <person name="Balachadran M.T."/>
            <person name="Sivarajan S.R."/>
            <person name="Patrignani A."/>
            <person name="Gruter S."/>
            <person name="Poveda L."/>
            <person name="Shimizu-Inatsugi R."/>
            <person name="Baeten J."/>
            <person name="Francoijs K.J."/>
            <person name="Nataraja K.N."/>
            <person name="Reddy Y.A.N."/>
            <person name="Phadnis S."/>
            <person name="Ravikumar R.L."/>
            <person name="Schlapbach R."/>
            <person name="Sreeman S.M."/>
            <person name="Shimizu K.K."/>
        </authorList>
    </citation>
    <scope>NUCLEOTIDE SEQUENCE</scope>
</reference>
<dbReference type="AlphaFoldDB" id="A0AAV5ELY3"/>
<feature type="compositionally biased region" description="Basic and acidic residues" evidence="1">
    <location>
        <begin position="205"/>
        <end position="214"/>
    </location>
</feature>
<evidence type="ECO:0000313" key="2">
    <source>
        <dbReference type="EMBL" id="GJN23748.1"/>
    </source>
</evidence>
<dbReference type="EMBL" id="BQKI01000076">
    <property type="protein sequence ID" value="GJN23748.1"/>
    <property type="molecule type" value="Genomic_DNA"/>
</dbReference>
<protein>
    <submittedName>
        <fullName evidence="2">Uncharacterized protein</fullName>
    </submittedName>
</protein>
<feature type="region of interest" description="Disordered" evidence="1">
    <location>
        <begin position="1"/>
        <end position="20"/>
    </location>
</feature>
<dbReference type="Proteomes" id="UP001054889">
    <property type="component" value="Unassembled WGS sequence"/>
</dbReference>
<feature type="region of interest" description="Disordered" evidence="1">
    <location>
        <begin position="33"/>
        <end position="53"/>
    </location>
</feature>
<feature type="region of interest" description="Disordered" evidence="1">
    <location>
        <begin position="143"/>
        <end position="214"/>
    </location>
</feature>
<evidence type="ECO:0000256" key="1">
    <source>
        <dbReference type="SAM" id="MobiDB-lite"/>
    </source>
</evidence>
<name>A0AAV5ELY3_ELECO</name>